<evidence type="ECO:0000256" key="1">
    <source>
        <dbReference type="ARBA" id="ARBA00023002"/>
    </source>
</evidence>
<accession>A0A1X2GS05</accession>
<sequence>MSFFIRTPLRPELTNLVLPGITSRSTTAVVGLLEKNNRDHHIFFNEFKYHNHLSHHVLAAYALGADEKRLEEIYNAHLHYQRPRPPLLEKVTRANFTAHLDKAEAYTSYLEFFQDEIKQHGIINTVRRFVWSGDMLSRLLGGALHPLIHVGYGVEFSSEGMVAEGLAMAACTSNMADRHIPTSPELSEQLRAVPAQQLEERVEGDLLVGDSILVDIVNEIHSDKFYDTVVQIDTKIKSEALIQSDAAMEKITGYLTQWVNKTAWQSQADRYSRVKELVQLCTLAYGATGFTSKDPQVLPNLDFFLMHALTSVYFVHILVPHLHPEEANSLIQNHLLMVLSYYTAFGRPKVRAERLIGYESVTFGNDEPNDWSHVFKEAIKGKDEHVIKVVRSLALAQMLYGHGPDDLGQAYIKAAQASLDVQGQWSRDVGFLDFE</sequence>
<name>A0A1X2GS05_9FUNG</name>
<protein>
    <recommendedName>
        <fullName evidence="4">Oxidoreductase AflY</fullName>
    </recommendedName>
</protein>
<dbReference type="AlphaFoldDB" id="A0A1X2GS05"/>
<evidence type="ECO:0000313" key="3">
    <source>
        <dbReference type="Proteomes" id="UP000242146"/>
    </source>
</evidence>
<reference evidence="2 3" key="1">
    <citation type="submission" date="2016-07" db="EMBL/GenBank/DDBJ databases">
        <title>Pervasive Adenine N6-methylation of Active Genes in Fungi.</title>
        <authorList>
            <consortium name="DOE Joint Genome Institute"/>
            <person name="Mondo S.J."/>
            <person name="Dannebaum R.O."/>
            <person name="Kuo R.C."/>
            <person name="Labutti K."/>
            <person name="Haridas S."/>
            <person name="Kuo A."/>
            <person name="Salamov A."/>
            <person name="Ahrendt S.R."/>
            <person name="Lipzen A."/>
            <person name="Sullivan W."/>
            <person name="Andreopoulos W.B."/>
            <person name="Clum A."/>
            <person name="Lindquist E."/>
            <person name="Daum C."/>
            <person name="Ramamoorthy G.K."/>
            <person name="Gryganskyi A."/>
            <person name="Culley D."/>
            <person name="Magnuson J.K."/>
            <person name="James T.Y."/>
            <person name="O'Malley M.A."/>
            <person name="Stajich J.E."/>
            <person name="Spatafora J.W."/>
            <person name="Visel A."/>
            <person name="Grigoriev I.V."/>
        </authorList>
    </citation>
    <scope>NUCLEOTIDE SEQUENCE [LARGE SCALE GENOMIC DNA]</scope>
    <source>
        <strain evidence="2 3">NRRL 3301</strain>
    </source>
</reference>
<keyword evidence="1" id="KW-0560">Oxidoreductase</keyword>
<dbReference type="OrthoDB" id="10004862at2759"/>
<gene>
    <name evidence="2" type="ORF">DM01DRAFT_1301255</name>
</gene>
<keyword evidence="3" id="KW-1185">Reference proteome</keyword>
<dbReference type="PANTHER" id="PTHR35870">
    <property type="entry name" value="PROTEIN, PUTATIVE (AFU_ORTHOLOGUE AFUA_5G03330)-RELATED"/>
    <property type="match status" value="1"/>
</dbReference>
<dbReference type="Pfam" id="PF14027">
    <property type="entry name" value="Questin_oxidase"/>
    <property type="match status" value="1"/>
</dbReference>
<evidence type="ECO:0000313" key="2">
    <source>
        <dbReference type="EMBL" id="ORX59824.1"/>
    </source>
</evidence>
<dbReference type="InterPro" id="IPR025337">
    <property type="entry name" value="Questin_oxidase-like"/>
</dbReference>
<proteinExistence type="predicted"/>
<comment type="caution">
    <text evidence="2">The sequence shown here is derived from an EMBL/GenBank/DDBJ whole genome shotgun (WGS) entry which is preliminary data.</text>
</comment>
<dbReference type="PANTHER" id="PTHR35870:SF1">
    <property type="entry name" value="PROTEIN, PUTATIVE (AFU_ORTHOLOGUE AFUA_5G03330)-RELATED"/>
    <property type="match status" value="1"/>
</dbReference>
<dbReference type="STRING" id="101127.A0A1X2GS05"/>
<dbReference type="Proteomes" id="UP000242146">
    <property type="component" value="Unassembled WGS sequence"/>
</dbReference>
<organism evidence="2 3">
    <name type="scientific">Hesseltinella vesiculosa</name>
    <dbReference type="NCBI Taxonomy" id="101127"/>
    <lineage>
        <taxon>Eukaryota</taxon>
        <taxon>Fungi</taxon>
        <taxon>Fungi incertae sedis</taxon>
        <taxon>Mucoromycota</taxon>
        <taxon>Mucoromycotina</taxon>
        <taxon>Mucoromycetes</taxon>
        <taxon>Mucorales</taxon>
        <taxon>Cunninghamellaceae</taxon>
        <taxon>Hesseltinella</taxon>
    </lineage>
</organism>
<evidence type="ECO:0008006" key="4">
    <source>
        <dbReference type="Google" id="ProtNLM"/>
    </source>
</evidence>
<dbReference type="GO" id="GO:0016491">
    <property type="term" value="F:oxidoreductase activity"/>
    <property type="evidence" value="ECO:0007669"/>
    <property type="project" value="UniProtKB-KW"/>
</dbReference>
<dbReference type="EMBL" id="MCGT01000005">
    <property type="protein sequence ID" value="ORX59824.1"/>
    <property type="molecule type" value="Genomic_DNA"/>
</dbReference>